<dbReference type="SUPFAM" id="SSF53187">
    <property type="entry name" value="Zn-dependent exopeptidases"/>
    <property type="match status" value="1"/>
</dbReference>
<dbReference type="Pfam" id="PF01520">
    <property type="entry name" value="Amidase_3"/>
    <property type="match status" value="1"/>
</dbReference>
<dbReference type="PANTHER" id="PTHR30404">
    <property type="entry name" value="N-ACETYLMURAMOYL-L-ALANINE AMIDASE"/>
    <property type="match status" value="1"/>
</dbReference>
<dbReference type="KEGG" id="fax:FUAX_05940"/>
<name>A0AAU9CMT0_9BACT</name>
<keyword evidence="3" id="KW-0378">Hydrolase</keyword>
<dbReference type="AlphaFoldDB" id="A0AAU9CMT0"/>
<dbReference type="EC" id="3.5.1.28" evidence="2"/>
<protein>
    <recommendedName>
        <fullName evidence="2">N-acetylmuramoyl-L-alanine amidase</fullName>
        <ecNumber evidence="2">3.5.1.28</ecNumber>
    </recommendedName>
</protein>
<dbReference type="Gene3D" id="3.40.630.40">
    <property type="entry name" value="Zn-dependent exopeptidases"/>
    <property type="match status" value="1"/>
</dbReference>
<dbReference type="EMBL" id="AP025314">
    <property type="protein sequence ID" value="BDD08162.1"/>
    <property type="molecule type" value="Genomic_DNA"/>
</dbReference>
<dbReference type="InterPro" id="IPR002508">
    <property type="entry name" value="MurNAc-LAA_cat"/>
</dbReference>
<dbReference type="PANTHER" id="PTHR30404:SF0">
    <property type="entry name" value="N-ACETYLMURAMOYL-L-ALANINE AMIDASE AMIC"/>
    <property type="match status" value="1"/>
</dbReference>
<reference evidence="6 7" key="1">
    <citation type="submission" date="2021-12" db="EMBL/GenBank/DDBJ databases">
        <title>Genome sequencing of bacteria with rrn-lacking chromosome and rrn-plasmid.</title>
        <authorList>
            <person name="Anda M."/>
            <person name="Iwasaki W."/>
        </authorList>
    </citation>
    <scope>NUCLEOTIDE SEQUENCE [LARGE SCALE GENOMIC DNA]</scope>
    <source>
        <strain evidence="6 7">DSM 100852</strain>
    </source>
</reference>
<proteinExistence type="predicted"/>
<dbReference type="GO" id="GO:0009253">
    <property type="term" value="P:peptidoglycan catabolic process"/>
    <property type="evidence" value="ECO:0007669"/>
    <property type="project" value="InterPro"/>
</dbReference>
<dbReference type="CDD" id="cd02696">
    <property type="entry name" value="MurNAc-LAA"/>
    <property type="match status" value="1"/>
</dbReference>
<keyword evidence="7" id="KW-1185">Reference proteome</keyword>
<dbReference type="Proteomes" id="UP001348817">
    <property type="component" value="Chromosome"/>
</dbReference>
<evidence type="ECO:0000313" key="6">
    <source>
        <dbReference type="EMBL" id="BDD08162.1"/>
    </source>
</evidence>
<dbReference type="GO" id="GO:0030288">
    <property type="term" value="C:outer membrane-bounded periplasmic space"/>
    <property type="evidence" value="ECO:0007669"/>
    <property type="project" value="TreeGrafter"/>
</dbReference>
<dbReference type="RefSeq" id="WP_338393439.1">
    <property type="nucleotide sequence ID" value="NZ_AP025314.1"/>
</dbReference>
<organism evidence="6 7">
    <name type="scientific">Fulvitalea axinellae</name>
    <dbReference type="NCBI Taxonomy" id="1182444"/>
    <lineage>
        <taxon>Bacteria</taxon>
        <taxon>Pseudomonadati</taxon>
        <taxon>Bacteroidota</taxon>
        <taxon>Cytophagia</taxon>
        <taxon>Cytophagales</taxon>
        <taxon>Persicobacteraceae</taxon>
        <taxon>Fulvitalea</taxon>
    </lineage>
</organism>
<dbReference type="GO" id="GO:0008745">
    <property type="term" value="F:N-acetylmuramoyl-L-alanine amidase activity"/>
    <property type="evidence" value="ECO:0007669"/>
    <property type="project" value="UniProtKB-EC"/>
</dbReference>
<evidence type="ECO:0000259" key="5">
    <source>
        <dbReference type="SMART" id="SM00646"/>
    </source>
</evidence>
<keyword evidence="4" id="KW-0732">Signal</keyword>
<evidence type="ECO:0000313" key="7">
    <source>
        <dbReference type="Proteomes" id="UP001348817"/>
    </source>
</evidence>
<sequence length="261" mass="29020">MKNISIACFLAITFLISAFTPAGKTTFRIRKVVIDAGHGGKDTGTSGRFSKEKDIALKIALKLGGLIDDNLNDVEVIYTRKNNMFVPLSKRADIANKAGADVFISIHCNGGVHSKVSGTETFVMGLHTSEGNLNVAKRENSVIMLEDDYKTHYEGYDPKAPESHILFSLFTNSHLENSLNLAQKVEHQFKKRVGRRSRGVKQAGFVVLWRTTMPSVLVEVGFLSNPAEEKYLNDKLGQSYIASGIYRAFRDYKNELESINK</sequence>
<evidence type="ECO:0000256" key="1">
    <source>
        <dbReference type="ARBA" id="ARBA00001561"/>
    </source>
</evidence>
<dbReference type="FunFam" id="3.40.630.40:FF:000005">
    <property type="entry name" value="N-acetylmuramoyl-L-alanine amidase (AmiA)"/>
    <property type="match status" value="1"/>
</dbReference>
<evidence type="ECO:0000256" key="3">
    <source>
        <dbReference type="ARBA" id="ARBA00022801"/>
    </source>
</evidence>
<gene>
    <name evidence="6" type="ORF">FUAX_05940</name>
</gene>
<comment type="catalytic activity">
    <reaction evidence="1">
        <text>Hydrolyzes the link between N-acetylmuramoyl residues and L-amino acid residues in certain cell-wall glycopeptides.</text>
        <dbReference type="EC" id="3.5.1.28"/>
    </reaction>
</comment>
<feature type="signal peptide" evidence="4">
    <location>
        <begin position="1"/>
        <end position="18"/>
    </location>
</feature>
<evidence type="ECO:0000256" key="2">
    <source>
        <dbReference type="ARBA" id="ARBA00011901"/>
    </source>
</evidence>
<dbReference type="SMART" id="SM00646">
    <property type="entry name" value="Ami_3"/>
    <property type="match status" value="1"/>
</dbReference>
<evidence type="ECO:0000256" key="4">
    <source>
        <dbReference type="SAM" id="SignalP"/>
    </source>
</evidence>
<feature type="chain" id="PRO_5043897041" description="N-acetylmuramoyl-L-alanine amidase" evidence="4">
    <location>
        <begin position="19"/>
        <end position="261"/>
    </location>
</feature>
<dbReference type="InterPro" id="IPR050695">
    <property type="entry name" value="N-acetylmuramoyl_amidase_3"/>
</dbReference>
<accession>A0AAU9CMT0</accession>
<feature type="domain" description="MurNAc-LAA" evidence="5">
    <location>
        <begin position="92"/>
        <end position="250"/>
    </location>
</feature>